<keyword evidence="2" id="KW-1185">Reference proteome</keyword>
<proteinExistence type="predicted"/>
<reference evidence="1 2" key="1">
    <citation type="submission" date="2022-11" db="EMBL/GenBank/DDBJ databases">
        <title>Anaerobic phenanthrene biodegradation by a DNRA strain PheN6.</title>
        <authorList>
            <person name="Zhang Z."/>
        </authorList>
    </citation>
    <scope>NUCLEOTIDE SEQUENCE [LARGE SCALE GENOMIC DNA]</scope>
    <source>
        <strain evidence="1 2">PheN6</strain>
    </source>
</reference>
<evidence type="ECO:0000313" key="2">
    <source>
        <dbReference type="Proteomes" id="UP001150259"/>
    </source>
</evidence>
<comment type="caution">
    <text evidence="1">The sequence shown here is derived from an EMBL/GenBank/DDBJ whole genome shotgun (WGS) entry which is preliminary data.</text>
</comment>
<organism evidence="1 2">
    <name type="scientific">Intrasporangium calvum</name>
    <dbReference type="NCBI Taxonomy" id="53358"/>
    <lineage>
        <taxon>Bacteria</taxon>
        <taxon>Bacillati</taxon>
        <taxon>Actinomycetota</taxon>
        <taxon>Actinomycetes</taxon>
        <taxon>Micrococcales</taxon>
        <taxon>Intrasporangiaceae</taxon>
        <taxon>Intrasporangium</taxon>
    </lineage>
</organism>
<gene>
    <name evidence="1" type="ORF">OO014_16740</name>
</gene>
<dbReference type="RefSeq" id="WP_272463463.1">
    <property type="nucleotide sequence ID" value="NZ_JAPFQL010000091.1"/>
</dbReference>
<evidence type="ECO:0000313" key="1">
    <source>
        <dbReference type="EMBL" id="MDC5698901.1"/>
    </source>
</evidence>
<protein>
    <submittedName>
        <fullName evidence="1">Uncharacterized protein</fullName>
    </submittedName>
</protein>
<dbReference type="Proteomes" id="UP001150259">
    <property type="component" value="Unassembled WGS sequence"/>
</dbReference>
<sequence length="79" mass="7735">MTTAKGKVLGGASVVGEAGAAVEAGEDAADVPEVAADVDEAGGVVVGGPLPVQAATSITRAPNAAHRRLPDRLTRLAYA</sequence>
<accession>A0ABT5GL37</accession>
<dbReference type="EMBL" id="JAPFQL010000091">
    <property type="protein sequence ID" value="MDC5698901.1"/>
    <property type="molecule type" value="Genomic_DNA"/>
</dbReference>
<name>A0ABT5GL37_9MICO</name>